<evidence type="ECO:0000313" key="6">
    <source>
        <dbReference type="EMBL" id="KAK8864337.1"/>
    </source>
</evidence>
<dbReference type="GO" id="GO:0005085">
    <property type="term" value="F:guanyl-nucleotide exchange factor activity"/>
    <property type="evidence" value="ECO:0007669"/>
    <property type="project" value="UniProtKB-KW"/>
</dbReference>
<dbReference type="Pfam" id="PF00617">
    <property type="entry name" value="RasGEF"/>
    <property type="match status" value="1"/>
</dbReference>
<dbReference type="SUPFAM" id="SSF52540">
    <property type="entry name" value="P-loop containing nucleoside triphosphate hydrolases"/>
    <property type="match status" value="1"/>
</dbReference>
<dbReference type="Gene3D" id="1.10.840.10">
    <property type="entry name" value="Ras guanine-nucleotide exchange factors catalytic domain"/>
    <property type="match status" value="1"/>
</dbReference>
<comment type="caution">
    <text evidence="6">The sequence shown here is derived from an EMBL/GenBank/DDBJ whole genome shotgun (WGS) entry which is preliminary data.</text>
</comment>
<dbReference type="PROSITE" id="PS50212">
    <property type="entry name" value="RASGEF_NTER"/>
    <property type="match status" value="1"/>
</dbReference>
<dbReference type="GO" id="GO:0005886">
    <property type="term" value="C:plasma membrane"/>
    <property type="evidence" value="ECO:0007669"/>
    <property type="project" value="TreeGrafter"/>
</dbReference>
<dbReference type="GeneID" id="92178843"/>
<dbReference type="KEGG" id="kne:92178843"/>
<dbReference type="InterPro" id="IPR023578">
    <property type="entry name" value="Ras_GEF_dom_sf"/>
</dbReference>
<feature type="region of interest" description="Disordered" evidence="3">
    <location>
        <begin position="118"/>
        <end position="148"/>
    </location>
</feature>
<dbReference type="GO" id="GO:0007265">
    <property type="term" value="P:Ras protein signal transduction"/>
    <property type="evidence" value="ECO:0007669"/>
    <property type="project" value="TreeGrafter"/>
</dbReference>
<keyword evidence="1 2" id="KW-0344">Guanine-nucleotide releasing factor</keyword>
<feature type="compositionally biased region" description="Low complexity" evidence="3">
    <location>
        <begin position="432"/>
        <end position="446"/>
    </location>
</feature>
<proteinExistence type="predicted"/>
<dbReference type="SUPFAM" id="SSF48366">
    <property type="entry name" value="Ras GEF"/>
    <property type="match status" value="1"/>
</dbReference>
<evidence type="ECO:0000259" key="5">
    <source>
        <dbReference type="PROSITE" id="PS50212"/>
    </source>
</evidence>
<dbReference type="SMART" id="SM00147">
    <property type="entry name" value="RasGEF"/>
    <property type="match status" value="1"/>
</dbReference>
<feature type="compositionally biased region" description="Basic and acidic residues" evidence="3">
    <location>
        <begin position="123"/>
        <end position="148"/>
    </location>
</feature>
<feature type="compositionally biased region" description="Pro residues" evidence="3">
    <location>
        <begin position="15"/>
        <end position="33"/>
    </location>
</feature>
<evidence type="ECO:0000256" key="3">
    <source>
        <dbReference type="SAM" id="MobiDB-lite"/>
    </source>
</evidence>
<evidence type="ECO:0008006" key="8">
    <source>
        <dbReference type="Google" id="ProtNLM"/>
    </source>
</evidence>
<feature type="compositionally biased region" description="Polar residues" evidence="3">
    <location>
        <begin position="64"/>
        <end position="79"/>
    </location>
</feature>
<sequence>MAEDDSPSRTNQPSIQPPPQSPPKRPQTDPDPPSLLQSARMKMTSRDQEAMRKLRSTMMEHSDSGSSTKSNAPSSTGYSSVFSGATVRGTRSMNSTLSRQTVLLSPEEDVTDITKLQVEAADGMDKTPRPPNDISDKTPRPKDAPLDEPQRADFSIAVVGHAGVGKTTFSDKALRPWATSVPVEIRTVDGHTVLSRVSQIHPGGKVQSTWKVEFIEVDVRALDVRPDAPKIWPQGIPDIVGAILCYDATRSDTLVGIGEALERLATRGIPMILLACKSDPDAQLAVEAPQGNAVGEPFNVGLIEVTTKTSEGKSKMRNGLRWLLYKLEQRQRRRQRKLASIVINPQPLVASGIVTPTELDGVTSPDSDASSSGHWLMWRHRFEMTPAETEADAASDHRSSSSSLQWMMKASVQSNEPETVGGGERKEAVKEAQTMQRTTTQASTTSGEPPVYMSLEDLLNQLFTAVVSNKDEAFSRTFLLTYRRFCLPRDLMHEFLERFKEVEDYAVSSDVKNWALMKLTGALIDWTTQYPGDLQDLSTRALFRDILAIALNYTFMAHLTADLVRVERTFPEIVDLDQSWSMRSTSGPSNDSAPSTELVNRNVSYELESDTGKSEVEIPLTREQTSTTANSSRSTSSVGYDCGSSQRTRSESHLRSGSSPFRSLSVRSDDSLMYSVDDPGFSRWSVAVNLVLTSDPKSFATELTRMQLELFSAIRPRDVFRHDFGKETDGPVGRSISFFNHVSRWVSTLILANPKAKYRARVIERFIVIGHQLRRLSNYDTLYAVISGLQETSVHRLAYTQSLVSLAPTTEKDHKSHLKLMDPRGGYVHYRRAVEADISNGRAAIPLLTAILGLVNRLQSVRPEDKREEDGKIQWDKFARFGEILSVLGECQARDPIVRGQVNEAFRKAVQETPVISNEDGLWERSQLLEPSGGTVGGKMMKRLASLGF</sequence>
<dbReference type="EMBL" id="JBCAWK010000003">
    <property type="protein sequence ID" value="KAK8864337.1"/>
    <property type="molecule type" value="Genomic_DNA"/>
</dbReference>
<dbReference type="InterPro" id="IPR027417">
    <property type="entry name" value="P-loop_NTPase"/>
</dbReference>
<dbReference type="RefSeq" id="XP_066804633.1">
    <property type="nucleotide sequence ID" value="XM_066944710.1"/>
</dbReference>
<dbReference type="InterPro" id="IPR001895">
    <property type="entry name" value="RASGEF_cat_dom"/>
</dbReference>
<feature type="domain" description="Ras-GEF" evidence="4">
    <location>
        <begin position="695"/>
        <end position="932"/>
    </location>
</feature>
<evidence type="ECO:0000313" key="7">
    <source>
        <dbReference type="Proteomes" id="UP001388673"/>
    </source>
</evidence>
<gene>
    <name evidence="6" type="ORF">IAR55_001584</name>
</gene>
<reference evidence="6 7" key="1">
    <citation type="journal article" date="2024" name="bioRxiv">
        <title>Comparative genomics of Cryptococcus and Kwoniella reveals pathogenesis evolution and contrasting karyotype dynamics via intercentromeric recombination or chromosome fusion.</title>
        <authorList>
            <person name="Coelho M.A."/>
            <person name="David-Palma M."/>
            <person name="Shea T."/>
            <person name="Bowers K."/>
            <person name="McGinley-Smith S."/>
            <person name="Mohammad A.W."/>
            <person name="Gnirke A."/>
            <person name="Yurkov A.M."/>
            <person name="Nowrousian M."/>
            <person name="Sun S."/>
            <person name="Cuomo C.A."/>
            <person name="Heitman J."/>
        </authorList>
    </citation>
    <scope>NUCLEOTIDE SEQUENCE [LARGE SCALE GENOMIC DNA]</scope>
    <source>
        <strain evidence="6 7">CBS 13917</strain>
    </source>
</reference>
<name>A0AAW0Z2S3_9TREE</name>
<dbReference type="PANTHER" id="PTHR23113:SF348">
    <property type="entry name" value="GUANYL-NUCLEOTIDE EXCHANGE FACTOR RASGEF, PUTATIVE (AFU_ORTHOLOGUE AFUA_1G04700)-RELATED"/>
    <property type="match status" value="1"/>
</dbReference>
<keyword evidence="7" id="KW-1185">Reference proteome</keyword>
<feature type="region of interest" description="Disordered" evidence="3">
    <location>
        <begin position="606"/>
        <end position="661"/>
    </location>
</feature>
<evidence type="ECO:0000256" key="1">
    <source>
        <dbReference type="ARBA" id="ARBA00022658"/>
    </source>
</evidence>
<organism evidence="6 7">
    <name type="scientific">Kwoniella newhampshirensis</name>
    <dbReference type="NCBI Taxonomy" id="1651941"/>
    <lineage>
        <taxon>Eukaryota</taxon>
        <taxon>Fungi</taxon>
        <taxon>Dikarya</taxon>
        <taxon>Basidiomycota</taxon>
        <taxon>Agaricomycotina</taxon>
        <taxon>Tremellomycetes</taxon>
        <taxon>Tremellales</taxon>
        <taxon>Cryptococcaceae</taxon>
        <taxon>Kwoniella</taxon>
    </lineage>
</organism>
<dbReference type="AlphaFoldDB" id="A0AAW0Z2S3"/>
<dbReference type="Gene3D" id="3.40.50.300">
    <property type="entry name" value="P-loop containing nucleotide triphosphate hydrolases"/>
    <property type="match status" value="1"/>
</dbReference>
<dbReference type="PANTHER" id="PTHR23113">
    <property type="entry name" value="GUANINE NUCLEOTIDE EXCHANGE FACTOR"/>
    <property type="match status" value="1"/>
</dbReference>
<feature type="region of interest" description="Disordered" evidence="3">
    <location>
        <begin position="387"/>
        <end position="449"/>
    </location>
</feature>
<dbReference type="Gene3D" id="1.20.870.10">
    <property type="entry name" value="Son of sevenless (SoS) protein Chain: S domain 1"/>
    <property type="match status" value="1"/>
</dbReference>
<evidence type="ECO:0000259" key="4">
    <source>
        <dbReference type="PROSITE" id="PS50009"/>
    </source>
</evidence>
<dbReference type="PROSITE" id="PS50009">
    <property type="entry name" value="RASGEF_CAT"/>
    <property type="match status" value="1"/>
</dbReference>
<dbReference type="InterPro" id="IPR036964">
    <property type="entry name" value="RASGEF_cat_dom_sf"/>
</dbReference>
<accession>A0AAW0Z2S3</accession>
<feature type="domain" description="N-terminal Ras-GEF" evidence="5">
    <location>
        <begin position="446"/>
        <end position="571"/>
    </location>
</feature>
<protein>
    <recommendedName>
        <fullName evidence="8">Ras GEF</fullName>
    </recommendedName>
</protein>
<feature type="compositionally biased region" description="Low complexity" evidence="3">
    <location>
        <begin position="625"/>
        <end position="637"/>
    </location>
</feature>
<dbReference type="Pfam" id="PF00618">
    <property type="entry name" value="RasGEF_N"/>
    <property type="match status" value="1"/>
</dbReference>
<dbReference type="CDD" id="cd00882">
    <property type="entry name" value="Ras_like_GTPase"/>
    <property type="match status" value="1"/>
</dbReference>
<dbReference type="Proteomes" id="UP001388673">
    <property type="component" value="Unassembled WGS sequence"/>
</dbReference>
<evidence type="ECO:0000256" key="2">
    <source>
        <dbReference type="PROSITE-ProRule" id="PRU00168"/>
    </source>
</evidence>
<dbReference type="InterPro" id="IPR008937">
    <property type="entry name" value="Ras-like_GEF"/>
</dbReference>
<feature type="compositionally biased region" description="Basic and acidic residues" evidence="3">
    <location>
        <begin position="44"/>
        <end position="63"/>
    </location>
</feature>
<dbReference type="InterPro" id="IPR000651">
    <property type="entry name" value="Ras-like_Gua-exchang_fac_N"/>
</dbReference>
<feature type="region of interest" description="Disordered" evidence="3">
    <location>
        <begin position="1"/>
        <end position="79"/>
    </location>
</feature>